<dbReference type="PANTHER" id="PTHR12792">
    <property type="entry name" value="EXTRA SPINDLE POLES 1-RELATED"/>
    <property type="match status" value="1"/>
</dbReference>
<proteinExistence type="predicted"/>
<dbReference type="InterPro" id="IPR030397">
    <property type="entry name" value="SEPARIN_core_dom"/>
</dbReference>
<reference evidence="6" key="2">
    <citation type="submission" date="2024-08" db="UniProtKB">
        <authorList>
            <consortium name="EnsemblMetazoa"/>
        </authorList>
    </citation>
    <scope>IDENTIFICATION</scope>
</reference>
<dbReference type="AlphaFoldDB" id="A0AAR5P784"/>
<dbReference type="EnsemblMetazoa" id="XM_019901400.1">
    <property type="protein sequence ID" value="XP_019756959.1"/>
    <property type="gene ID" value="LOC109535482"/>
</dbReference>
<reference evidence="7" key="1">
    <citation type="journal article" date="2013" name="Genome Biol.">
        <title>Draft genome of the mountain pine beetle, Dendroctonus ponderosae Hopkins, a major forest pest.</title>
        <authorList>
            <person name="Keeling C.I."/>
            <person name="Yuen M.M."/>
            <person name="Liao N.Y."/>
            <person name="Docking T.R."/>
            <person name="Chan S.K."/>
            <person name="Taylor G.A."/>
            <person name="Palmquist D.L."/>
            <person name="Jackman S.D."/>
            <person name="Nguyen A."/>
            <person name="Li M."/>
            <person name="Henderson H."/>
            <person name="Janes J.K."/>
            <person name="Zhao Y."/>
            <person name="Pandoh P."/>
            <person name="Moore R."/>
            <person name="Sperling F.A."/>
            <person name="Huber D.P."/>
            <person name="Birol I."/>
            <person name="Jones S.J."/>
            <person name="Bohlmann J."/>
        </authorList>
    </citation>
    <scope>NUCLEOTIDE SEQUENCE</scope>
</reference>
<organism evidence="6 7">
    <name type="scientific">Dendroctonus ponderosae</name>
    <name type="common">Mountain pine beetle</name>
    <dbReference type="NCBI Taxonomy" id="77166"/>
    <lineage>
        <taxon>Eukaryota</taxon>
        <taxon>Metazoa</taxon>
        <taxon>Ecdysozoa</taxon>
        <taxon>Arthropoda</taxon>
        <taxon>Hexapoda</taxon>
        <taxon>Insecta</taxon>
        <taxon>Pterygota</taxon>
        <taxon>Neoptera</taxon>
        <taxon>Endopterygota</taxon>
        <taxon>Coleoptera</taxon>
        <taxon>Polyphaga</taxon>
        <taxon>Cucujiformia</taxon>
        <taxon>Curculionidae</taxon>
        <taxon>Scolytinae</taxon>
        <taxon>Dendroctonus</taxon>
    </lineage>
</organism>
<name>A0AAR5P784_DENPD</name>
<dbReference type="InterPro" id="IPR005314">
    <property type="entry name" value="Peptidase_C50"/>
</dbReference>
<comment type="catalytic activity">
    <reaction evidence="1">
        <text>All bonds known to be hydrolyzed by this endopeptidase have arginine in P1 and an acidic residue in P4. P6 is often occupied by an acidic residue or by a hydroxy-amino-acid residue, the phosphorylation of which enhances cleavage.</text>
        <dbReference type="EC" id="3.4.22.49"/>
    </reaction>
</comment>
<dbReference type="GO" id="GO:0005634">
    <property type="term" value="C:nucleus"/>
    <property type="evidence" value="ECO:0007669"/>
    <property type="project" value="InterPro"/>
</dbReference>
<dbReference type="GO" id="GO:0051307">
    <property type="term" value="P:meiotic chromosome separation"/>
    <property type="evidence" value="ECO:0007669"/>
    <property type="project" value="TreeGrafter"/>
</dbReference>
<protein>
    <recommendedName>
        <fullName evidence="2">separase</fullName>
        <ecNumber evidence="2">3.4.22.49</ecNumber>
    </recommendedName>
</protein>
<dbReference type="Proteomes" id="UP000019118">
    <property type="component" value="Unassembled WGS sequence"/>
</dbReference>
<evidence type="ECO:0000256" key="3">
    <source>
        <dbReference type="ARBA" id="ARBA00022801"/>
    </source>
</evidence>
<evidence type="ECO:0000313" key="6">
    <source>
        <dbReference type="EnsemblMetazoa" id="XP_019756959.1"/>
    </source>
</evidence>
<dbReference type="GO" id="GO:0072686">
    <property type="term" value="C:mitotic spindle"/>
    <property type="evidence" value="ECO:0007669"/>
    <property type="project" value="TreeGrafter"/>
</dbReference>
<keyword evidence="4" id="KW-0159">Chromosome partition</keyword>
<dbReference type="PANTHER" id="PTHR12792:SF0">
    <property type="entry name" value="SEPARIN"/>
    <property type="match status" value="1"/>
</dbReference>
<dbReference type="GO" id="GO:0006508">
    <property type="term" value="P:proteolysis"/>
    <property type="evidence" value="ECO:0007669"/>
    <property type="project" value="InterPro"/>
</dbReference>
<evidence type="ECO:0000256" key="2">
    <source>
        <dbReference type="ARBA" id="ARBA00012489"/>
    </source>
</evidence>
<keyword evidence="7" id="KW-1185">Reference proteome</keyword>
<accession>A0AAR5P784</accession>
<feature type="domain" description="Peptidase C50" evidence="5">
    <location>
        <begin position="91"/>
        <end position="187"/>
    </location>
</feature>
<dbReference type="PROSITE" id="PS51700">
    <property type="entry name" value="SEPARIN"/>
    <property type="match status" value="1"/>
</dbReference>
<keyword evidence="3" id="KW-0378">Hydrolase</keyword>
<evidence type="ECO:0000313" key="7">
    <source>
        <dbReference type="Proteomes" id="UP000019118"/>
    </source>
</evidence>
<evidence type="ECO:0000259" key="5">
    <source>
        <dbReference type="PROSITE" id="PS51700"/>
    </source>
</evidence>
<dbReference type="GO" id="GO:0005737">
    <property type="term" value="C:cytoplasm"/>
    <property type="evidence" value="ECO:0007669"/>
    <property type="project" value="TreeGrafter"/>
</dbReference>
<evidence type="ECO:0000256" key="4">
    <source>
        <dbReference type="ARBA" id="ARBA00022829"/>
    </source>
</evidence>
<dbReference type="EC" id="3.4.22.49" evidence="2"/>
<evidence type="ECO:0000256" key="1">
    <source>
        <dbReference type="ARBA" id="ARBA00000451"/>
    </source>
</evidence>
<dbReference type="Pfam" id="PF03568">
    <property type="entry name" value="Separin_C"/>
    <property type="match status" value="1"/>
</dbReference>
<sequence length="303" mass="34772">MAQIFGEEAPLKVLVRLIKKLNVELSSQFTNFAKHPLILVIDENLDNLHWEMMHVLREESVTRVPSLHFAYILFKMHEKDMENGYKIISNYKNGQYIVNPESNLQKMEIRMMGFYKYWLEDWKGINNRQPTSKEFCAMLEDSDIFSYSGHGNGTHIVSLNDLRPLHIKAVVLMFGCASTRIQRQGPQSDTLSSYHVYLTSRCPCLLGMLWPVHDLPTDQITTCLLSSWLPSTAPIPWENVNKTLWLKAQQTGEFTSTIVSMNHESDVVLSRALANTKHKLFNYVCLAACVVRGLPVKIKLIDN</sequence>
<dbReference type="GO" id="GO:0004197">
    <property type="term" value="F:cysteine-type endopeptidase activity"/>
    <property type="evidence" value="ECO:0007669"/>
    <property type="project" value="InterPro"/>
</dbReference>